<gene>
    <name evidence="1" type="ORF">ABG768_015727</name>
</gene>
<feature type="non-terminal residue" evidence="1">
    <location>
        <position position="78"/>
    </location>
</feature>
<name>A0AAW1Z525_CULAL</name>
<dbReference type="EMBL" id="JAWDJR010000021">
    <property type="protein sequence ID" value="KAK9955883.1"/>
    <property type="molecule type" value="Genomic_DNA"/>
</dbReference>
<keyword evidence="2" id="KW-1185">Reference proteome</keyword>
<evidence type="ECO:0000313" key="2">
    <source>
        <dbReference type="Proteomes" id="UP001479290"/>
    </source>
</evidence>
<protein>
    <submittedName>
        <fullName evidence="1">Uncharacterized protein</fullName>
    </submittedName>
</protein>
<dbReference type="AlphaFoldDB" id="A0AAW1Z525"/>
<proteinExistence type="predicted"/>
<organism evidence="1 2">
    <name type="scientific">Culter alburnus</name>
    <name type="common">Topmouth culter</name>
    <dbReference type="NCBI Taxonomy" id="194366"/>
    <lineage>
        <taxon>Eukaryota</taxon>
        <taxon>Metazoa</taxon>
        <taxon>Chordata</taxon>
        <taxon>Craniata</taxon>
        <taxon>Vertebrata</taxon>
        <taxon>Euteleostomi</taxon>
        <taxon>Actinopterygii</taxon>
        <taxon>Neopterygii</taxon>
        <taxon>Teleostei</taxon>
        <taxon>Ostariophysi</taxon>
        <taxon>Cypriniformes</taxon>
        <taxon>Xenocyprididae</taxon>
        <taxon>Xenocypridinae</taxon>
        <taxon>Culter</taxon>
    </lineage>
</organism>
<feature type="non-terminal residue" evidence="1">
    <location>
        <position position="1"/>
    </location>
</feature>
<dbReference type="Proteomes" id="UP001479290">
    <property type="component" value="Unassembled WGS sequence"/>
</dbReference>
<sequence>TSTSLEWLALTFQRSEPIYIEWNKLIQIILQEDSDALMSVLCSFSELEMMEMRLDCLSEMWTVWILQIIQNCSSLTEL</sequence>
<evidence type="ECO:0000313" key="1">
    <source>
        <dbReference type="EMBL" id="KAK9955883.1"/>
    </source>
</evidence>
<reference evidence="1 2" key="1">
    <citation type="submission" date="2024-05" db="EMBL/GenBank/DDBJ databases">
        <title>A high-quality chromosomal-level genome assembly of Topmouth culter (Culter alburnus).</title>
        <authorList>
            <person name="Zhao H."/>
        </authorList>
    </citation>
    <scope>NUCLEOTIDE SEQUENCE [LARGE SCALE GENOMIC DNA]</scope>
    <source>
        <strain evidence="1">CATC2023</strain>
        <tissue evidence="1">Muscle</tissue>
    </source>
</reference>
<comment type="caution">
    <text evidence="1">The sequence shown here is derived from an EMBL/GenBank/DDBJ whole genome shotgun (WGS) entry which is preliminary data.</text>
</comment>
<accession>A0AAW1Z525</accession>